<evidence type="ECO:0000256" key="2">
    <source>
        <dbReference type="SAM" id="SignalP"/>
    </source>
</evidence>
<dbReference type="PANTHER" id="PTHR42928:SF5">
    <property type="entry name" value="BLR1237 PROTEIN"/>
    <property type="match status" value="1"/>
</dbReference>
<reference evidence="3 4" key="1">
    <citation type="submission" date="2023-03" db="EMBL/GenBank/DDBJ databases">
        <title>Draft assemblies of triclosan tolerant bacteria isolated from returned activated sludge.</title>
        <authorList>
            <person name="Van Hamelsveld S."/>
        </authorList>
    </citation>
    <scope>NUCLEOTIDE SEQUENCE [LARGE SCALE GENOMIC DNA]</scope>
    <source>
        <strain evidence="3 4">GW210010_S58</strain>
    </source>
</reference>
<dbReference type="Gene3D" id="3.40.190.150">
    <property type="entry name" value="Bordetella uptake gene, domain 1"/>
    <property type="match status" value="1"/>
</dbReference>
<organism evidence="3 4">
    <name type="scientific">Cupriavidus basilensis</name>
    <dbReference type="NCBI Taxonomy" id="68895"/>
    <lineage>
        <taxon>Bacteria</taxon>
        <taxon>Pseudomonadati</taxon>
        <taxon>Pseudomonadota</taxon>
        <taxon>Betaproteobacteria</taxon>
        <taxon>Burkholderiales</taxon>
        <taxon>Burkholderiaceae</taxon>
        <taxon>Cupriavidus</taxon>
    </lineage>
</organism>
<proteinExistence type="inferred from homology"/>
<evidence type="ECO:0000313" key="3">
    <source>
        <dbReference type="EMBL" id="MDF3836860.1"/>
    </source>
</evidence>
<accession>A0ABT6AW69</accession>
<protein>
    <submittedName>
        <fullName evidence="3">Tripartite tricarboxylate transporter substrate binding protein</fullName>
    </submittedName>
</protein>
<feature type="chain" id="PRO_5046862676" evidence="2">
    <location>
        <begin position="26"/>
        <end position="338"/>
    </location>
</feature>
<gene>
    <name evidence="3" type="ORF">P3W85_28500</name>
</gene>
<comment type="caution">
    <text evidence="3">The sequence shown here is derived from an EMBL/GenBank/DDBJ whole genome shotgun (WGS) entry which is preliminary data.</text>
</comment>
<sequence length="338" mass="35644">MHHSKRRALRGVAALGLLATGTALATLATFSAGALAQDKWPSRPITWVVPFAAGGSTDIVARTIGQEISKALGQPVVVENRPGAAGAVGAGYVARARPDGYTLFGGTISTHAINPSLYKNLSYDPVKDFEPVCLIAYVPNVLMVDAKLPVNNVQELIAYARKQPGRLSFASSGAGTSTHLAGELFAETIKVPMTHVPYKGSPQAIQDVAAGLVPFLFDQLTAGDAMIKAGKLRALAVTSPRRSTLAPNVPTMAEAGVPGFEMVSWQALYAPRGTPREVVQRLNAEVVRALKLPAVQQRMTQQLGMEVVGSSPAELAAFMGKEIPRWAELVKKSGATAN</sequence>
<dbReference type="SUPFAM" id="SSF53850">
    <property type="entry name" value="Periplasmic binding protein-like II"/>
    <property type="match status" value="1"/>
</dbReference>
<dbReference type="PIRSF" id="PIRSF017082">
    <property type="entry name" value="YflP"/>
    <property type="match status" value="1"/>
</dbReference>
<name>A0ABT6AW69_9BURK</name>
<evidence type="ECO:0000313" key="4">
    <source>
        <dbReference type="Proteomes" id="UP001216674"/>
    </source>
</evidence>
<dbReference type="PANTHER" id="PTHR42928">
    <property type="entry name" value="TRICARBOXYLATE-BINDING PROTEIN"/>
    <property type="match status" value="1"/>
</dbReference>
<dbReference type="InterPro" id="IPR005064">
    <property type="entry name" value="BUG"/>
</dbReference>
<dbReference type="PROSITE" id="PS51318">
    <property type="entry name" value="TAT"/>
    <property type="match status" value="1"/>
</dbReference>
<dbReference type="Gene3D" id="3.40.190.10">
    <property type="entry name" value="Periplasmic binding protein-like II"/>
    <property type="match status" value="1"/>
</dbReference>
<keyword evidence="4" id="KW-1185">Reference proteome</keyword>
<dbReference type="InterPro" id="IPR042100">
    <property type="entry name" value="Bug_dom1"/>
</dbReference>
<comment type="similarity">
    <text evidence="1">Belongs to the UPF0065 (bug) family.</text>
</comment>
<dbReference type="EMBL" id="JARJLM010000464">
    <property type="protein sequence ID" value="MDF3836860.1"/>
    <property type="molecule type" value="Genomic_DNA"/>
</dbReference>
<dbReference type="RefSeq" id="WP_017228080.1">
    <property type="nucleotide sequence ID" value="NZ_JARJLM010000464.1"/>
</dbReference>
<keyword evidence="2" id="KW-0732">Signal</keyword>
<dbReference type="Proteomes" id="UP001216674">
    <property type="component" value="Unassembled WGS sequence"/>
</dbReference>
<evidence type="ECO:0000256" key="1">
    <source>
        <dbReference type="ARBA" id="ARBA00006987"/>
    </source>
</evidence>
<dbReference type="InterPro" id="IPR006311">
    <property type="entry name" value="TAT_signal"/>
</dbReference>
<feature type="signal peptide" evidence="2">
    <location>
        <begin position="1"/>
        <end position="25"/>
    </location>
</feature>
<dbReference type="Pfam" id="PF03401">
    <property type="entry name" value="TctC"/>
    <property type="match status" value="1"/>
</dbReference>
<dbReference type="CDD" id="cd13578">
    <property type="entry name" value="PBP2_Bug27"/>
    <property type="match status" value="1"/>
</dbReference>